<dbReference type="InterPro" id="IPR049855">
    <property type="entry name" value="DotG/IcmE-like_C"/>
</dbReference>
<keyword evidence="4" id="KW-1185">Reference proteome</keyword>
<keyword evidence="2" id="KW-0812">Transmembrane</keyword>
<feature type="region of interest" description="Disordered" evidence="1">
    <location>
        <begin position="92"/>
        <end position="132"/>
    </location>
</feature>
<dbReference type="Proteomes" id="UP000002334">
    <property type="component" value="Chromosome"/>
</dbReference>
<dbReference type="KEGG" id="hde:HDEF_0968"/>
<name>C4K528_HAMD5</name>
<dbReference type="NCBIfam" id="NF033884">
    <property type="entry name" value="conj_TraO_IncI1"/>
    <property type="match status" value="1"/>
</dbReference>
<protein>
    <submittedName>
        <fullName evidence="3">TraO conjugal transfer protein</fullName>
    </submittedName>
</protein>
<proteinExistence type="predicted"/>
<gene>
    <name evidence="3" type="primary">traO</name>
    <name evidence="3" type="ordered locus">HDEF_0968</name>
</gene>
<dbReference type="eggNOG" id="ENOG502ZA7E">
    <property type="taxonomic scope" value="Bacteria"/>
</dbReference>
<feature type="transmembrane region" description="Helical" evidence="2">
    <location>
        <begin position="12"/>
        <end position="34"/>
    </location>
</feature>
<evidence type="ECO:0000256" key="2">
    <source>
        <dbReference type="SAM" id="Phobius"/>
    </source>
</evidence>
<evidence type="ECO:0000313" key="4">
    <source>
        <dbReference type="Proteomes" id="UP000002334"/>
    </source>
</evidence>
<dbReference type="EMBL" id="CP001277">
    <property type="protein sequence ID" value="ACQ67671.1"/>
    <property type="molecule type" value="Genomic_DNA"/>
</dbReference>
<dbReference type="CDD" id="cd16431">
    <property type="entry name" value="IcmE"/>
    <property type="match status" value="1"/>
</dbReference>
<dbReference type="AlphaFoldDB" id="C4K528"/>
<reference evidence="3 4" key="1">
    <citation type="journal article" date="2009" name="Proc. Natl. Acad. Sci. U.S.A.">
        <title>Hamiltonella defensa, genome evolution of protective bacterial endosymbiont from pathogenic ancestors.</title>
        <authorList>
            <person name="Degnan P.H."/>
            <person name="Yu Y."/>
            <person name="Sisneros N."/>
            <person name="Wing R.A."/>
            <person name="Moran N.A."/>
        </authorList>
    </citation>
    <scope>NUCLEOTIDE SEQUENCE [LARGE SCALE GENOMIC DNA]</scope>
    <source>
        <strain evidence="4">5AT</strain>
    </source>
</reference>
<dbReference type="STRING" id="572265.HDEF_0968"/>
<sequence>MEQELAREVGKSLKSLILLMICIVVLAVLIYLVLQWTDTPIETKSIVQIDGVAAQTGRPTKESAEYRALLEKYNRTESEKAREEGQSFVARIREGTEENQKPSPASLPDENRYAPPPVTEQEKGSAFTETGANEHRRKAIDTLLQELNAQWQPVAFQGAPLIEGGEAVSEGTWTDSVAQQSTAPLPLTGNDITEKAIVPPYTRVPAVIETAVDSDNPDSQVLAKVPTGAYAGAQLQAKRVQLVGDGLTIHFERMSWRGQTYAVEAYALDEKTLQSSVASTVNHRYFSRIILPAVAMGMGRAGQLFEQANTQNTITPQGTVIQTRASHPDGRAIAGTIVGGIGQQAAQVMTHDAARLPIQQVTLHRGQIIAIQFMGGVYEKDHLQNTERKRP</sequence>
<organism evidence="3 4">
    <name type="scientific">Hamiltonella defensa subsp. Acyrthosiphon pisum (strain 5AT)</name>
    <dbReference type="NCBI Taxonomy" id="572265"/>
    <lineage>
        <taxon>Bacteria</taxon>
        <taxon>Pseudomonadati</taxon>
        <taxon>Pseudomonadota</taxon>
        <taxon>Gammaproteobacteria</taxon>
        <taxon>Enterobacterales</taxon>
        <taxon>Enterobacteriaceae</taxon>
        <taxon>aphid secondary symbionts</taxon>
        <taxon>Candidatus Williamhamiltonella</taxon>
    </lineage>
</organism>
<keyword evidence="2" id="KW-0472">Membrane</keyword>
<evidence type="ECO:0000256" key="1">
    <source>
        <dbReference type="SAM" id="MobiDB-lite"/>
    </source>
</evidence>
<accession>C4K528</accession>
<evidence type="ECO:0000313" key="3">
    <source>
        <dbReference type="EMBL" id="ACQ67671.1"/>
    </source>
</evidence>
<dbReference type="HOGENOM" id="CLU_058203_0_0_6"/>
<keyword evidence="2" id="KW-1133">Transmembrane helix</keyword>